<dbReference type="HOGENOM" id="CLU_029307_6_0_1"/>
<reference evidence="3" key="1">
    <citation type="journal article" date="2011" name="Nature">
        <title>Genome sequence and analysis of the tuber crop potato.</title>
        <authorList>
            <consortium name="The Potato Genome Sequencing Consortium"/>
        </authorList>
    </citation>
    <scope>NUCLEOTIDE SEQUENCE [LARGE SCALE GENOMIC DNA]</scope>
    <source>
        <strain evidence="3">cv. DM1-3 516 R44</strain>
    </source>
</reference>
<reference evidence="2" key="2">
    <citation type="submission" date="2015-06" db="UniProtKB">
        <authorList>
            <consortium name="EnsemblPlants"/>
        </authorList>
    </citation>
    <scope>IDENTIFICATION</scope>
    <source>
        <strain evidence="2">DM1-3 516 R44</strain>
    </source>
</reference>
<evidence type="ECO:0000256" key="1">
    <source>
        <dbReference type="SAM" id="MobiDB-lite"/>
    </source>
</evidence>
<dbReference type="PaxDb" id="4113-PGSC0003DMT400096540"/>
<dbReference type="EnsemblPlants" id="PGSC0003DMT400096540">
    <property type="protein sequence ID" value="PGSC0003DMT400096540"/>
    <property type="gene ID" value="PGSC0003DMG400046111"/>
</dbReference>
<evidence type="ECO:0000313" key="3">
    <source>
        <dbReference type="Proteomes" id="UP000011115"/>
    </source>
</evidence>
<keyword evidence="3" id="KW-1185">Reference proteome</keyword>
<evidence type="ECO:0008006" key="4">
    <source>
        <dbReference type="Google" id="ProtNLM"/>
    </source>
</evidence>
<sequence length="211" mass="24303">MGDGSRGVNAVGVGGANHKEMKFEPIYNEEINFLAYQGGGYRSNYPRQGGNQGWVKDEGWKDRYREWRDRNPNWKDGEKDRYVPPHERQKPKDSECGRSEDMLSHILNKVEGLEKMLKVMVRSKVAGRNDPPRHIRAREFKKDEKKAELARQRKYTNEARAKRRIPIDPNMPSWARSFVNAIRAFGAAQEIDQMIATNLDAEATAKANNED</sequence>
<dbReference type="Gramene" id="PGSC0003DMT400096540">
    <property type="protein sequence ID" value="PGSC0003DMT400096540"/>
    <property type="gene ID" value="PGSC0003DMG400046111"/>
</dbReference>
<feature type="region of interest" description="Disordered" evidence="1">
    <location>
        <begin position="67"/>
        <end position="99"/>
    </location>
</feature>
<dbReference type="Proteomes" id="UP000011115">
    <property type="component" value="Unassembled WGS sequence"/>
</dbReference>
<name>M1DYN8_SOLTU</name>
<evidence type="ECO:0000313" key="2">
    <source>
        <dbReference type="EnsemblPlants" id="PGSC0003DMT400096540"/>
    </source>
</evidence>
<organism evidence="2 3">
    <name type="scientific">Solanum tuberosum</name>
    <name type="common">Potato</name>
    <dbReference type="NCBI Taxonomy" id="4113"/>
    <lineage>
        <taxon>Eukaryota</taxon>
        <taxon>Viridiplantae</taxon>
        <taxon>Streptophyta</taxon>
        <taxon>Embryophyta</taxon>
        <taxon>Tracheophyta</taxon>
        <taxon>Spermatophyta</taxon>
        <taxon>Magnoliopsida</taxon>
        <taxon>eudicotyledons</taxon>
        <taxon>Gunneridae</taxon>
        <taxon>Pentapetalae</taxon>
        <taxon>asterids</taxon>
        <taxon>lamiids</taxon>
        <taxon>Solanales</taxon>
        <taxon>Solanaceae</taxon>
        <taxon>Solanoideae</taxon>
        <taxon>Solaneae</taxon>
        <taxon>Solanum</taxon>
    </lineage>
</organism>
<accession>M1DYN8</accession>
<protein>
    <recommendedName>
        <fullName evidence="4">Integrase core domain containing protein</fullName>
    </recommendedName>
</protein>
<dbReference type="AlphaFoldDB" id="M1DYN8"/>
<proteinExistence type="predicted"/>
<dbReference type="InParanoid" id="M1DYN8"/>